<keyword evidence="1" id="KW-0732">Signal</keyword>
<dbReference type="PANTHER" id="PTHR35089:SF1">
    <property type="entry name" value="CHAPERONE PROTEIN SKP"/>
    <property type="match status" value="1"/>
</dbReference>
<dbReference type="GO" id="GO:0005829">
    <property type="term" value="C:cytosol"/>
    <property type="evidence" value="ECO:0007669"/>
    <property type="project" value="TreeGrafter"/>
</dbReference>
<reference evidence="3 4" key="1">
    <citation type="submission" date="2019-03" db="EMBL/GenBank/DDBJ databases">
        <title>Genomic Encyclopedia of Type Strains, Phase III (KMG-III): the genomes of soil and plant-associated and newly described type strains.</title>
        <authorList>
            <person name="Whitman W."/>
        </authorList>
    </citation>
    <scope>NUCLEOTIDE SEQUENCE [LARGE SCALE GENOMIC DNA]</scope>
    <source>
        <strain evidence="3 4">CECT 8976</strain>
    </source>
</reference>
<comment type="caution">
    <text evidence="3">The sequence shown here is derived from an EMBL/GenBank/DDBJ whole genome shotgun (WGS) entry which is preliminary data.</text>
</comment>
<protein>
    <submittedName>
        <fullName evidence="3">Periplasmic chaperone for outer membrane proteins Skp</fullName>
    </submittedName>
</protein>
<dbReference type="PIRSF" id="PIRSF002094">
    <property type="entry name" value="OMP26_Skp"/>
    <property type="match status" value="1"/>
</dbReference>
<evidence type="ECO:0000313" key="3">
    <source>
        <dbReference type="EMBL" id="TDR73844.1"/>
    </source>
</evidence>
<sequence length="162" mass="18579">MKPNKWFGLAAGMLLAWQCQADDFKLGYVNIERVYREATPALAIMKRLDQEFGPRREELKGLQAKGKKLEAQLVKPDLPDSERKSDQRELDAVIRDYNAKSASLSEDFNQRRAEEFAAFLQRANQAVRDIAEKGHYDLILQDSVYVSPKYDLTDTLLKALDQ</sequence>
<keyword evidence="4" id="KW-1185">Reference proteome</keyword>
<dbReference type="Gene3D" id="3.30.910.20">
    <property type="entry name" value="Skp domain"/>
    <property type="match status" value="1"/>
</dbReference>
<name>A0A4R7B0A4_9NEIS</name>
<dbReference type="AlphaFoldDB" id="A0A4R7B0A4"/>
<dbReference type="PANTHER" id="PTHR35089">
    <property type="entry name" value="CHAPERONE PROTEIN SKP"/>
    <property type="match status" value="1"/>
</dbReference>
<dbReference type="GO" id="GO:0050821">
    <property type="term" value="P:protein stabilization"/>
    <property type="evidence" value="ECO:0007669"/>
    <property type="project" value="TreeGrafter"/>
</dbReference>
<dbReference type="RefSeq" id="WP_243729409.1">
    <property type="nucleotide sequence ID" value="NZ_SNZP01000012.1"/>
</dbReference>
<dbReference type="SMART" id="SM00935">
    <property type="entry name" value="OmpH"/>
    <property type="match status" value="1"/>
</dbReference>
<dbReference type="Pfam" id="PF03938">
    <property type="entry name" value="OmpH"/>
    <property type="match status" value="1"/>
</dbReference>
<evidence type="ECO:0000313" key="4">
    <source>
        <dbReference type="Proteomes" id="UP000295611"/>
    </source>
</evidence>
<accession>A0A4R7B0A4</accession>
<dbReference type="GO" id="GO:0051082">
    <property type="term" value="F:unfolded protein binding"/>
    <property type="evidence" value="ECO:0007669"/>
    <property type="project" value="InterPro"/>
</dbReference>
<evidence type="ECO:0000256" key="1">
    <source>
        <dbReference type="ARBA" id="ARBA00022729"/>
    </source>
</evidence>
<proteinExistence type="inferred from homology"/>
<dbReference type="SUPFAM" id="SSF111384">
    <property type="entry name" value="OmpH-like"/>
    <property type="match status" value="1"/>
</dbReference>
<organism evidence="3 4">
    <name type="scientific">Paludibacterium purpuratum</name>
    <dbReference type="NCBI Taxonomy" id="1144873"/>
    <lineage>
        <taxon>Bacteria</taxon>
        <taxon>Pseudomonadati</taxon>
        <taxon>Pseudomonadota</taxon>
        <taxon>Betaproteobacteria</taxon>
        <taxon>Neisseriales</taxon>
        <taxon>Chromobacteriaceae</taxon>
        <taxon>Paludibacterium</taxon>
    </lineage>
</organism>
<dbReference type="Proteomes" id="UP000295611">
    <property type="component" value="Unassembled WGS sequence"/>
</dbReference>
<evidence type="ECO:0000256" key="2">
    <source>
        <dbReference type="PIRNR" id="PIRNR002094"/>
    </source>
</evidence>
<dbReference type="InterPro" id="IPR005632">
    <property type="entry name" value="Chaperone_Skp"/>
</dbReference>
<dbReference type="EMBL" id="SNZP01000012">
    <property type="protein sequence ID" value="TDR73844.1"/>
    <property type="molecule type" value="Genomic_DNA"/>
</dbReference>
<comment type="similarity">
    <text evidence="2">Belongs to the skp family.</text>
</comment>
<gene>
    <name evidence="3" type="ORF">DFP86_11248</name>
</gene>
<dbReference type="InterPro" id="IPR024930">
    <property type="entry name" value="Skp_dom_sf"/>
</dbReference>